<evidence type="ECO:0000256" key="1">
    <source>
        <dbReference type="SAM" id="Coils"/>
    </source>
</evidence>
<name>A0A0P8CJJ8_9EURY</name>
<comment type="caution">
    <text evidence="2">The sequence shown here is derived from an EMBL/GenBank/DDBJ whole genome shotgun (WGS) entry which is preliminary data.</text>
</comment>
<sequence>MESYSPNAQYKSITFILDVFSSDIFEIITWIRRPVVGAADYLRSMRRLYTVQNELNQILNVDYETRERLLNALTEIVSINIYEEDIDEIEKKLEDKISELKDFDESFKKLKIFTAKLDAYQQFEIFRLSLIKLNGRISSIREEIKSKIWDKKENTGQLLVLDQMFFLIQELIKEAIKNPEKVELWTRTAISLLKLEAFHRGKITFDDLQDYISELSILTLRAESIPKNYNAIFEVLEA</sequence>
<dbReference type="Proteomes" id="UP000050360">
    <property type="component" value="Unassembled WGS sequence"/>
</dbReference>
<feature type="coiled-coil region" evidence="1">
    <location>
        <begin position="79"/>
        <end position="106"/>
    </location>
</feature>
<protein>
    <submittedName>
        <fullName evidence="2">Uncharacterized protein</fullName>
    </submittedName>
</protein>
<reference evidence="2 3" key="1">
    <citation type="submission" date="2015-09" db="EMBL/GenBank/DDBJ databases">
        <title>A metagenomics-based metabolic model of nitrate-dependent anaerobic oxidation of methane by Methanoperedens-like archaea.</title>
        <authorList>
            <person name="Arshad A."/>
            <person name="Speth D.R."/>
            <person name="De Graaf R.M."/>
            <person name="Op Den Camp H.J."/>
            <person name="Jetten M.S."/>
            <person name="Welte C.U."/>
        </authorList>
    </citation>
    <scope>NUCLEOTIDE SEQUENCE [LARGE SCALE GENOMIC DNA]</scope>
</reference>
<dbReference type="EMBL" id="LKCM01000179">
    <property type="protein sequence ID" value="KPQ43109.1"/>
    <property type="molecule type" value="Genomic_DNA"/>
</dbReference>
<dbReference type="AlphaFoldDB" id="A0A0P8CJJ8"/>
<evidence type="ECO:0000313" key="3">
    <source>
        <dbReference type="Proteomes" id="UP000050360"/>
    </source>
</evidence>
<evidence type="ECO:0000313" key="2">
    <source>
        <dbReference type="EMBL" id="KPQ43109.1"/>
    </source>
</evidence>
<gene>
    <name evidence="2" type="ORF">MPEBLZ_02333</name>
</gene>
<organism evidence="2 3">
    <name type="scientific">Candidatus Methanoperedens nitratireducens</name>
    <dbReference type="NCBI Taxonomy" id="1392998"/>
    <lineage>
        <taxon>Archaea</taxon>
        <taxon>Methanobacteriati</taxon>
        <taxon>Methanobacteriota</taxon>
        <taxon>Stenosarchaea group</taxon>
        <taxon>Methanomicrobia</taxon>
        <taxon>Methanosarcinales</taxon>
        <taxon>ANME-2 cluster</taxon>
        <taxon>Candidatus Methanoperedentaceae</taxon>
        <taxon>Candidatus Methanoperedens</taxon>
    </lineage>
</organism>
<proteinExistence type="predicted"/>
<accession>A0A0P8CJJ8</accession>
<keyword evidence="1" id="KW-0175">Coiled coil</keyword>